<proteinExistence type="predicted"/>
<dbReference type="InterPro" id="IPR025452">
    <property type="entry name" value="DUF4218"/>
</dbReference>
<evidence type="ECO:0000259" key="2">
    <source>
        <dbReference type="Pfam" id="PF13960"/>
    </source>
</evidence>
<feature type="domain" description="DUF4218" evidence="2">
    <location>
        <begin position="500"/>
        <end position="563"/>
    </location>
</feature>
<evidence type="ECO:0000313" key="3">
    <source>
        <dbReference type="EMBL" id="KAL3698568.1"/>
    </source>
</evidence>
<dbReference type="Pfam" id="PF02992">
    <property type="entry name" value="Transposase_21"/>
    <property type="match status" value="2"/>
</dbReference>
<organism evidence="3 4">
    <name type="scientific">Riccia sorocarpa</name>
    <dbReference type="NCBI Taxonomy" id="122646"/>
    <lineage>
        <taxon>Eukaryota</taxon>
        <taxon>Viridiplantae</taxon>
        <taxon>Streptophyta</taxon>
        <taxon>Embryophyta</taxon>
        <taxon>Marchantiophyta</taxon>
        <taxon>Marchantiopsida</taxon>
        <taxon>Marchantiidae</taxon>
        <taxon>Marchantiales</taxon>
        <taxon>Ricciaceae</taxon>
        <taxon>Riccia</taxon>
    </lineage>
</organism>
<name>A0ABD3I4D5_9MARC</name>
<gene>
    <name evidence="3" type="ORF">R1sor_012644</name>
</gene>
<dbReference type="EMBL" id="JBJQOH010000002">
    <property type="protein sequence ID" value="KAL3698568.1"/>
    <property type="molecule type" value="Genomic_DNA"/>
</dbReference>
<feature type="region of interest" description="Disordered" evidence="1">
    <location>
        <begin position="776"/>
        <end position="818"/>
    </location>
</feature>
<dbReference type="AlphaFoldDB" id="A0ABD3I4D5"/>
<accession>A0ABD3I4D5</accession>
<protein>
    <recommendedName>
        <fullName evidence="2">DUF4218 domain-containing protein</fullName>
    </recommendedName>
</protein>
<feature type="compositionally biased region" description="Acidic residues" evidence="1">
    <location>
        <begin position="806"/>
        <end position="818"/>
    </location>
</feature>
<dbReference type="PANTHER" id="PTHR10775:SF185">
    <property type="entry name" value="OS08G0208400 PROTEIN"/>
    <property type="match status" value="1"/>
</dbReference>
<keyword evidence="4" id="KW-1185">Reference proteome</keyword>
<comment type="caution">
    <text evidence="3">The sequence shown here is derived from an EMBL/GenBank/DDBJ whole genome shotgun (WGS) entry which is preliminary data.</text>
</comment>
<feature type="compositionally biased region" description="Polar residues" evidence="1">
    <location>
        <begin position="23"/>
        <end position="42"/>
    </location>
</feature>
<sequence>MPLSRVWRDKEFEWDSSDDEWLNRSTRQGQRSTGTEDNTTARGPNPTVEESSAVEEDVNGTACAPDIDTNAEIDVQRMLHDLFDNIDTTRVEVAGNVTADGVMLEEDDDEVLLNGMADLDTTEANEQHLRAACKPLFTGAKLNVLQFVMMFLNICYEHGVPNVAVSELLVLLSQRTLLDDNHLPRNYYHAKRLISRLGLDYVTIHACPKGCVLFRDALTAAEQCPACHADRYQHVGRSRLPVKVLRHFPLIPRIKRMFRVKTIAELMHWSNTHRSMDGYVRHPVDSDAWKHFERLYPDLSQEPRNLHFGLAIDDVSCGGNGYMFTLRAMLLWTVNDYPALGIISGQCTKGRLSCVVCGPRVTSEYSLHLHKHIFYGHRKWLPADSGYRDRRYGLGSRSREQELSPTPVIAEEILEWAELKQQYDESGGRALTADDPYKQYGVKRKSILYELPYWKNSIGQLKSHDFHIFMQQLLPACIRGMLSEPLRNIVYRLSKIFQAICAKIWNLADLPGLKEEVAITLVLMETHLPPAFFDNMTHLLIHLVEELGMCGPVHCRWMYPIEWRWDEAMDNAEYEESQVPAWMKDRVLGSRSSTYSMRALVSLPKTQCRFYRKIQAYGNHYRVQESNRAAFSTFDCGIAATTDEHNSTFMHVGVLKRILQLDYGLGNDNPVLFQGRWVQSGPASLKVDRDGFLLANFHRMIPEILDPFIFPSQVEQVFFMSVNLRDPDGWVIVLHKTPRARRIYFDPRAVPSDVEASEDIPVDNSPLATECYATLADDEEELEEELDHDEEQDNEQDMEEFRNEISDDDEDGQDTCNQ</sequence>
<evidence type="ECO:0000313" key="4">
    <source>
        <dbReference type="Proteomes" id="UP001633002"/>
    </source>
</evidence>
<dbReference type="PANTHER" id="PTHR10775">
    <property type="entry name" value="OS08G0208400 PROTEIN"/>
    <property type="match status" value="1"/>
</dbReference>
<feature type="compositionally biased region" description="Acidic residues" evidence="1">
    <location>
        <begin position="776"/>
        <end position="798"/>
    </location>
</feature>
<reference evidence="3 4" key="1">
    <citation type="submission" date="2024-09" db="EMBL/GenBank/DDBJ databases">
        <title>Chromosome-scale assembly of Riccia sorocarpa.</title>
        <authorList>
            <person name="Paukszto L."/>
        </authorList>
    </citation>
    <scope>NUCLEOTIDE SEQUENCE [LARGE SCALE GENOMIC DNA]</scope>
    <source>
        <strain evidence="3">LP-2024</strain>
        <tissue evidence="3">Aerial parts of the thallus</tissue>
    </source>
</reference>
<dbReference type="InterPro" id="IPR004242">
    <property type="entry name" value="Transposase_21"/>
</dbReference>
<dbReference type="Proteomes" id="UP001633002">
    <property type="component" value="Unassembled WGS sequence"/>
</dbReference>
<dbReference type="Pfam" id="PF13960">
    <property type="entry name" value="DUF4218"/>
    <property type="match status" value="1"/>
</dbReference>
<feature type="region of interest" description="Disordered" evidence="1">
    <location>
        <begin position="17"/>
        <end position="57"/>
    </location>
</feature>
<evidence type="ECO:0000256" key="1">
    <source>
        <dbReference type="SAM" id="MobiDB-lite"/>
    </source>
</evidence>